<evidence type="ECO:0000259" key="1">
    <source>
        <dbReference type="PROSITE" id="PS50805"/>
    </source>
</evidence>
<dbReference type="PANTHER" id="PTHR23232:SF156">
    <property type="entry name" value="KRAB DOMAIN-CONTAINING PROTEIN"/>
    <property type="match status" value="1"/>
</dbReference>
<dbReference type="CDD" id="cd07765">
    <property type="entry name" value="KRAB_A-box"/>
    <property type="match status" value="1"/>
</dbReference>
<proteinExistence type="predicted"/>
<protein>
    <recommendedName>
        <fullName evidence="1">KRAB domain-containing protein</fullName>
    </recommendedName>
</protein>
<dbReference type="AlphaFoldDB" id="A0A8C8SLC0"/>
<dbReference type="Ensembl" id="ENSPCET00000021345.1">
    <property type="protein sequence ID" value="ENSPCEP00000020627.1"/>
    <property type="gene ID" value="ENSPCEG00000015941.1"/>
</dbReference>
<dbReference type="GO" id="GO:0006355">
    <property type="term" value="P:regulation of DNA-templated transcription"/>
    <property type="evidence" value="ECO:0007669"/>
    <property type="project" value="InterPro"/>
</dbReference>
<keyword evidence="3" id="KW-1185">Reference proteome</keyword>
<dbReference type="PROSITE" id="PS50805">
    <property type="entry name" value="KRAB"/>
    <property type="match status" value="1"/>
</dbReference>
<dbReference type="InterPro" id="IPR001909">
    <property type="entry name" value="KRAB"/>
</dbReference>
<dbReference type="PANTHER" id="PTHR23232">
    <property type="entry name" value="KRAB DOMAIN C2H2 ZINC FINGER"/>
    <property type="match status" value="1"/>
</dbReference>
<organism evidence="2 3">
    <name type="scientific">Pelusios castaneus</name>
    <name type="common">West African mud turtle</name>
    <dbReference type="NCBI Taxonomy" id="367368"/>
    <lineage>
        <taxon>Eukaryota</taxon>
        <taxon>Metazoa</taxon>
        <taxon>Chordata</taxon>
        <taxon>Craniata</taxon>
        <taxon>Vertebrata</taxon>
        <taxon>Euteleostomi</taxon>
        <taxon>Archelosauria</taxon>
        <taxon>Testudinata</taxon>
        <taxon>Testudines</taxon>
        <taxon>Pleurodira</taxon>
        <taxon>Pelomedusidae</taxon>
        <taxon>Pelusios</taxon>
    </lineage>
</organism>
<evidence type="ECO:0000313" key="2">
    <source>
        <dbReference type="Ensembl" id="ENSPCEP00000020627.1"/>
    </source>
</evidence>
<name>A0A8C8SLC0_9SAUR</name>
<sequence length="131" mass="15216">MAAAELVTFEEVAVYFTKEEWALLDPDQRALYRDVMRENYETVCSLDYLVSKPHIISRLEQREELWVTNLQDYEEREMPGNAHNGEKTADSETNCSIPIANISPVYIYTQRKQRKDRSSSLLLGKSMGEHL</sequence>
<dbReference type="InterPro" id="IPR036051">
    <property type="entry name" value="KRAB_dom_sf"/>
</dbReference>
<evidence type="ECO:0000313" key="3">
    <source>
        <dbReference type="Proteomes" id="UP000694393"/>
    </source>
</evidence>
<dbReference type="Proteomes" id="UP000694393">
    <property type="component" value="Unplaced"/>
</dbReference>
<reference evidence="2" key="1">
    <citation type="submission" date="2025-08" db="UniProtKB">
        <authorList>
            <consortium name="Ensembl"/>
        </authorList>
    </citation>
    <scope>IDENTIFICATION</scope>
</reference>
<reference evidence="2" key="2">
    <citation type="submission" date="2025-09" db="UniProtKB">
        <authorList>
            <consortium name="Ensembl"/>
        </authorList>
    </citation>
    <scope>IDENTIFICATION</scope>
</reference>
<accession>A0A8C8SLC0</accession>
<dbReference type="Gene3D" id="6.10.140.140">
    <property type="match status" value="1"/>
</dbReference>
<dbReference type="SUPFAM" id="SSF109640">
    <property type="entry name" value="KRAB domain (Kruppel-associated box)"/>
    <property type="match status" value="1"/>
</dbReference>
<feature type="domain" description="KRAB" evidence="1">
    <location>
        <begin position="7"/>
        <end position="78"/>
    </location>
</feature>
<dbReference type="SMART" id="SM00349">
    <property type="entry name" value="KRAB"/>
    <property type="match status" value="1"/>
</dbReference>
<dbReference type="Pfam" id="PF01352">
    <property type="entry name" value="KRAB"/>
    <property type="match status" value="1"/>
</dbReference>
<dbReference type="InterPro" id="IPR050169">
    <property type="entry name" value="Krueppel_C2H2_ZnF"/>
</dbReference>